<dbReference type="Gene3D" id="3.30.70.330">
    <property type="match status" value="1"/>
</dbReference>
<dbReference type="PANTHER" id="PTHR48027">
    <property type="entry name" value="HETEROGENEOUS NUCLEAR RIBONUCLEOPROTEIN 87F-RELATED"/>
    <property type="match status" value="1"/>
</dbReference>
<evidence type="ECO:0000256" key="2">
    <source>
        <dbReference type="PROSITE-ProRule" id="PRU00176"/>
    </source>
</evidence>
<evidence type="ECO:0000256" key="3">
    <source>
        <dbReference type="SAM" id="MobiDB-lite"/>
    </source>
</evidence>
<evidence type="ECO:0000313" key="5">
    <source>
        <dbReference type="EMBL" id="KAJ8458479.1"/>
    </source>
</evidence>
<name>A0AAV8PNY8_ENSVE</name>
<protein>
    <recommendedName>
        <fullName evidence="4">RRM domain-containing protein</fullName>
    </recommendedName>
</protein>
<feature type="region of interest" description="Disordered" evidence="3">
    <location>
        <begin position="153"/>
        <end position="196"/>
    </location>
</feature>
<comment type="caution">
    <text evidence="5">The sequence shown here is derived from an EMBL/GenBank/DDBJ whole genome shotgun (WGS) entry which is preliminary data.</text>
</comment>
<accession>A0AAV8PNY8</accession>
<organism evidence="5 6">
    <name type="scientific">Ensete ventricosum</name>
    <name type="common">Abyssinian banana</name>
    <name type="synonym">Musa ensete</name>
    <dbReference type="NCBI Taxonomy" id="4639"/>
    <lineage>
        <taxon>Eukaryota</taxon>
        <taxon>Viridiplantae</taxon>
        <taxon>Streptophyta</taxon>
        <taxon>Embryophyta</taxon>
        <taxon>Tracheophyta</taxon>
        <taxon>Spermatophyta</taxon>
        <taxon>Magnoliopsida</taxon>
        <taxon>Liliopsida</taxon>
        <taxon>Zingiberales</taxon>
        <taxon>Musaceae</taxon>
        <taxon>Ensete</taxon>
    </lineage>
</organism>
<dbReference type="SMART" id="SM00360">
    <property type="entry name" value="RRM"/>
    <property type="match status" value="1"/>
</dbReference>
<gene>
    <name evidence="5" type="ORF">OPV22_031405</name>
</gene>
<feature type="domain" description="RRM" evidence="4">
    <location>
        <begin position="4"/>
        <end position="82"/>
    </location>
</feature>
<reference evidence="5 6" key="1">
    <citation type="submission" date="2022-12" db="EMBL/GenBank/DDBJ databases">
        <title>Chromosome-scale assembly of the Ensete ventricosum genome.</title>
        <authorList>
            <person name="Dussert Y."/>
            <person name="Stocks J."/>
            <person name="Wendawek A."/>
            <person name="Woldeyes F."/>
            <person name="Nichols R.A."/>
            <person name="Borrell J.S."/>
        </authorList>
    </citation>
    <scope>NUCLEOTIDE SEQUENCE [LARGE SCALE GENOMIC DNA]</scope>
    <source>
        <strain evidence="6">cv. Maze</strain>
        <tissue evidence="5">Seeds</tissue>
    </source>
</reference>
<feature type="compositionally biased region" description="Low complexity" evidence="3">
    <location>
        <begin position="154"/>
        <end position="172"/>
    </location>
</feature>
<evidence type="ECO:0000256" key="1">
    <source>
        <dbReference type="ARBA" id="ARBA00022884"/>
    </source>
</evidence>
<dbReference type="CDD" id="cd21608">
    <property type="entry name" value="RRM2_NsCP33_like"/>
    <property type="match status" value="1"/>
</dbReference>
<evidence type="ECO:0000313" key="6">
    <source>
        <dbReference type="Proteomes" id="UP001222027"/>
    </source>
</evidence>
<dbReference type="AlphaFoldDB" id="A0AAV8PNY8"/>
<sequence length="196" mass="19571">MSSSKVFVGGLSFGTDDQSLRESFTSFGQVVEARVIVDRDTGRSRGFGFVTFTSGEEASAAISGMDGKDLHGRMLRVNYATDRTGGFRGGYGGGGYGSGGGGYGGSGGGYSGGGGYGGNTGDYGSAGGNLGGYGGGSGGDNYATAGGSGSYVRGASGNNSNFGGSDGSYGNNNRDDHLEDNFKDADDEPEDYAKRG</sequence>
<keyword evidence="1 2" id="KW-0694">RNA-binding</keyword>
<dbReference type="Proteomes" id="UP001222027">
    <property type="component" value="Unassembled WGS sequence"/>
</dbReference>
<dbReference type="InterPro" id="IPR035979">
    <property type="entry name" value="RBD_domain_sf"/>
</dbReference>
<dbReference type="InterPro" id="IPR012677">
    <property type="entry name" value="Nucleotide-bd_a/b_plait_sf"/>
</dbReference>
<evidence type="ECO:0000259" key="4">
    <source>
        <dbReference type="PROSITE" id="PS50102"/>
    </source>
</evidence>
<dbReference type="EMBL" id="JAQQAF010000009">
    <property type="protein sequence ID" value="KAJ8458479.1"/>
    <property type="molecule type" value="Genomic_DNA"/>
</dbReference>
<dbReference type="InterPro" id="IPR048289">
    <property type="entry name" value="RRM2_NsCP33-like"/>
</dbReference>
<feature type="compositionally biased region" description="Basic and acidic residues" evidence="3">
    <location>
        <begin position="173"/>
        <end position="184"/>
    </location>
</feature>
<dbReference type="SUPFAM" id="SSF54928">
    <property type="entry name" value="RNA-binding domain, RBD"/>
    <property type="match status" value="1"/>
</dbReference>
<dbReference type="InterPro" id="IPR052462">
    <property type="entry name" value="SLIRP/GR-RBP-like"/>
</dbReference>
<dbReference type="GO" id="GO:0003723">
    <property type="term" value="F:RNA binding"/>
    <property type="evidence" value="ECO:0007669"/>
    <property type="project" value="UniProtKB-UniRule"/>
</dbReference>
<proteinExistence type="predicted"/>
<keyword evidence="6" id="KW-1185">Reference proteome</keyword>
<dbReference type="InterPro" id="IPR000504">
    <property type="entry name" value="RRM_dom"/>
</dbReference>
<dbReference type="PROSITE" id="PS50102">
    <property type="entry name" value="RRM"/>
    <property type="match status" value="1"/>
</dbReference>
<dbReference type="Pfam" id="PF00076">
    <property type="entry name" value="RRM_1"/>
    <property type="match status" value="1"/>
</dbReference>